<proteinExistence type="inferred from homology"/>
<keyword evidence="6" id="KW-1003">Cell membrane</keyword>
<dbReference type="InterPro" id="IPR002994">
    <property type="entry name" value="Surf1/Shy1"/>
</dbReference>
<sequence length="244" mass="27531">MPLATMPPAFRFGPFVYRPRWVTTLATLTMVALALTAAQWQQGRANQKRALQARYDAAERMPRQLMVGMEALEQVEYRHVRLLGAWVPDKAIWIDNRTYQGLAGYHLIMPLRFPGTDRYVLVNRGWVPRSANLAKAAAVPDGLVEVLGRAVPPPGRYVELSQQTVSGHIWQNLSIERYARRYAMSVMPVLVEQANGQSDGLIREWKKPDAGVHKHVAYAVQWYGIALAVVVLYVVLNVKRQSVS</sequence>
<evidence type="ECO:0000256" key="1">
    <source>
        <dbReference type="ARBA" id="ARBA00004370"/>
    </source>
</evidence>
<organism evidence="7 8">
    <name type="scientific">Chitinivorax tropicus</name>
    <dbReference type="NCBI Taxonomy" id="714531"/>
    <lineage>
        <taxon>Bacteria</taxon>
        <taxon>Pseudomonadati</taxon>
        <taxon>Pseudomonadota</taxon>
        <taxon>Betaproteobacteria</taxon>
        <taxon>Chitinivorax</taxon>
    </lineage>
</organism>
<evidence type="ECO:0000256" key="5">
    <source>
        <dbReference type="ARBA" id="ARBA00023136"/>
    </source>
</evidence>
<dbReference type="CDD" id="cd06662">
    <property type="entry name" value="SURF1"/>
    <property type="match status" value="1"/>
</dbReference>
<keyword evidence="3 6" id="KW-0812">Transmembrane</keyword>
<keyword evidence="8" id="KW-1185">Reference proteome</keyword>
<comment type="caution">
    <text evidence="7">The sequence shown here is derived from an EMBL/GenBank/DDBJ whole genome shotgun (WGS) entry which is preliminary data.</text>
</comment>
<reference evidence="7 8" key="1">
    <citation type="submission" date="2020-08" db="EMBL/GenBank/DDBJ databases">
        <title>Genomic Encyclopedia of Type Strains, Phase IV (KMG-IV): sequencing the most valuable type-strain genomes for metagenomic binning, comparative biology and taxonomic classification.</title>
        <authorList>
            <person name="Goeker M."/>
        </authorList>
    </citation>
    <scope>NUCLEOTIDE SEQUENCE [LARGE SCALE GENOMIC DNA]</scope>
    <source>
        <strain evidence="7 8">DSM 27165</strain>
    </source>
</reference>
<feature type="transmembrane region" description="Helical" evidence="6">
    <location>
        <begin position="216"/>
        <end position="236"/>
    </location>
</feature>
<protein>
    <recommendedName>
        <fullName evidence="6">SURF1-like protein</fullName>
    </recommendedName>
</protein>
<dbReference type="PANTHER" id="PTHR23427:SF2">
    <property type="entry name" value="SURFEIT LOCUS PROTEIN 1"/>
    <property type="match status" value="1"/>
</dbReference>
<gene>
    <name evidence="7" type="ORF">HNQ59_001480</name>
</gene>
<evidence type="ECO:0000256" key="2">
    <source>
        <dbReference type="ARBA" id="ARBA00007165"/>
    </source>
</evidence>
<accession>A0A840ML18</accession>
<comment type="similarity">
    <text evidence="2 6">Belongs to the SURF1 family.</text>
</comment>
<evidence type="ECO:0000256" key="6">
    <source>
        <dbReference type="RuleBase" id="RU363076"/>
    </source>
</evidence>
<dbReference type="Proteomes" id="UP000575898">
    <property type="component" value="Unassembled WGS sequence"/>
</dbReference>
<evidence type="ECO:0000313" key="8">
    <source>
        <dbReference type="Proteomes" id="UP000575898"/>
    </source>
</evidence>
<dbReference type="InterPro" id="IPR045214">
    <property type="entry name" value="Surf1/Surf4"/>
</dbReference>
<dbReference type="RefSeq" id="WP_184037079.1">
    <property type="nucleotide sequence ID" value="NZ_JACHHY010000007.1"/>
</dbReference>
<keyword evidence="5 6" id="KW-0472">Membrane</keyword>
<keyword evidence="4 6" id="KW-1133">Transmembrane helix</keyword>
<name>A0A840ML18_9PROT</name>
<comment type="subcellular location">
    <subcellularLocation>
        <location evidence="6">Cell membrane</location>
        <topology evidence="6">Multi-pass membrane protein</topology>
    </subcellularLocation>
    <subcellularLocation>
        <location evidence="1">Membrane</location>
    </subcellularLocation>
</comment>
<dbReference type="PANTHER" id="PTHR23427">
    <property type="entry name" value="SURFEIT LOCUS PROTEIN"/>
    <property type="match status" value="1"/>
</dbReference>
<comment type="caution">
    <text evidence="6">Lacks conserved residue(s) required for the propagation of feature annotation.</text>
</comment>
<evidence type="ECO:0000256" key="3">
    <source>
        <dbReference type="ARBA" id="ARBA00022692"/>
    </source>
</evidence>
<dbReference type="PROSITE" id="PS50895">
    <property type="entry name" value="SURF1"/>
    <property type="match status" value="1"/>
</dbReference>
<dbReference type="AlphaFoldDB" id="A0A840ML18"/>
<dbReference type="Pfam" id="PF02104">
    <property type="entry name" value="SURF1"/>
    <property type="match status" value="1"/>
</dbReference>
<dbReference type="GO" id="GO:0005886">
    <property type="term" value="C:plasma membrane"/>
    <property type="evidence" value="ECO:0007669"/>
    <property type="project" value="UniProtKB-SubCell"/>
</dbReference>
<evidence type="ECO:0000256" key="4">
    <source>
        <dbReference type="ARBA" id="ARBA00022989"/>
    </source>
</evidence>
<evidence type="ECO:0000313" key="7">
    <source>
        <dbReference type="EMBL" id="MBB5018195.1"/>
    </source>
</evidence>
<dbReference type="EMBL" id="JACHHY010000007">
    <property type="protein sequence ID" value="MBB5018195.1"/>
    <property type="molecule type" value="Genomic_DNA"/>
</dbReference>